<dbReference type="EMBL" id="JAEKNQ010000033">
    <property type="protein sequence ID" value="MBJ7603155.1"/>
    <property type="molecule type" value="Genomic_DNA"/>
</dbReference>
<evidence type="ECO:0000256" key="5">
    <source>
        <dbReference type="ARBA" id="ARBA00022917"/>
    </source>
</evidence>
<comment type="function">
    <text evidence="9">Catalyzes the attachment of valine to tRNA(Val). As ValRS can inadvertently accommodate and process structurally similar amino acids such as threonine, to avoid such errors, it has a 'posttransfer' editing activity that hydrolyzes mischarged Thr-tRNA(Val) in a tRNA-dependent manner.</text>
</comment>
<keyword evidence="1 9" id="KW-0963">Cytoplasm</keyword>
<comment type="subunit">
    <text evidence="9">Monomer.</text>
</comment>
<evidence type="ECO:0000313" key="15">
    <source>
        <dbReference type="Proteomes" id="UP000620075"/>
    </source>
</evidence>
<keyword evidence="6 9" id="KW-0175">Coiled coil</keyword>
<evidence type="ECO:0000256" key="2">
    <source>
        <dbReference type="ARBA" id="ARBA00022598"/>
    </source>
</evidence>
<reference evidence="14 15" key="1">
    <citation type="submission" date="2020-10" db="EMBL/GenBank/DDBJ databases">
        <title>Ca. Dormibacterota MAGs.</title>
        <authorList>
            <person name="Montgomery K."/>
        </authorList>
    </citation>
    <scope>NUCLEOTIDE SEQUENCE [LARGE SCALE GENOMIC DNA]</scope>
    <source>
        <strain evidence="14">SC8811_S16_3</strain>
    </source>
</reference>
<evidence type="ECO:0000259" key="11">
    <source>
        <dbReference type="Pfam" id="PF00133"/>
    </source>
</evidence>
<evidence type="ECO:0000256" key="6">
    <source>
        <dbReference type="ARBA" id="ARBA00023054"/>
    </source>
</evidence>
<dbReference type="Pfam" id="PF10458">
    <property type="entry name" value="Val_tRNA-synt_C"/>
    <property type="match status" value="1"/>
</dbReference>
<evidence type="ECO:0000256" key="1">
    <source>
        <dbReference type="ARBA" id="ARBA00022490"/>
    </source>
</evidence>
<feature type="domain" description="Aminoacyl-tRNA synthetase class Ia" evidence="11">
    <location>
        <begin position="20"/>
        <end position="566"/>
    </location>
</feature>
<dbReference type="CDD" id="cd00817">
    <property type="entry name" value="ValRS_core"/>
    <property type="match status" value="1"/>
</dbReference>
<dbReference type="SUPFAM" id="SSF47323">
    <property type="entry name" value="Anticodon-binding domain of a subclass of class I aminoacyl-tRNA synthetases"/>
    <property type="match status" value="1"/>
</dbReference>
<keyword evidence="4 9" id="KW-0067">ATP-binding</keyword>
<keyword evidence="7 9" id="KW-0030">Aminoacyl-tRNA synthetase</keyword>
<protein>
    <recommendedName>
        <fullName evidence="9">Valine--tRNA ligase</fullName>
        <ecNumber evidence="9">6.1.1.9</ecNumber>
    </recommendedName>
    <alternativeName>
        <fullName evidence="9">Valyl-tRNA synthetase</fullName>
        <shortName evidence="9">ValRS</shortName>
    </alternativeName>
</protein>
<dbReference type="InterPro" id="IPR014729">
    <property type="entry name" value="Rossmann-like_a/b/a_fold"/>
</dbReference>
<comment type="caution">
    <text evidence="9">Lacks conserved residue(s) required for the propagation of feature annotation.</text>
</comment>
<comment type="caution">
    <text evidence="14">The sequence shown here is derived from an EMBL/GenBank/DDBJ whole genome shotgun (WGS) entry which is preliminary data.</text>
</comment>
<keyword evidence="5 9" id="KW-0648">Protein biosynthesis</keyword>
<dbReference type="NCBIfam" id="TIGR00422">
    <property type="entry name" value="valS"/>
    <property type="match status" value="1"/>
</dbReference>
<gene>
    <name evidence="9" type="primary">valS</name>
    <name evidence="14" type="ORF">JF888_08215</name>
</gene>
<dbReference type="Pfam" id="PF00133">
    <property type="entry name" value="tRNA-synt_1"/>
    <property type="match status" value="1"/>
</dbReference>
<comment type="domain">
    <text evidence="9">ValRS has two distinct active sites: one for aminoacylation and one for editing. The misactivated threonine is translocated from the active site to the editing site.</text>
</comment>
<dbReference type="PANTHER" id="PTHR11946">
    <property type="entry name" value="VALYL-TRNA SYNTHETASES"/>
    <property type="match status" value="1"/>
</dbReference>
<comment type="subcellular location">
    <subcellularLocation>
        <location evidence="9">Cytoplasm</location>
    </subcellularLocation>
</comment>
<keyword evidence="2 9" id="KW-0436">Ligase</keyword>
<dbReference type="Gene3D" id="3.40.50.620">
    <property type="entry name" value="HUPs"/>
    <property type="match status" value="3"/>
</dbReference>
<feature type="domain" description="Valyl-tRNA synthetase tRNA-binding arm" evidence="13">
    <location>
        <begin position="809"/>
        <end position="854"/>
    </location>
</feature>
<evidence type="ECO:0000259" key="12">
    <source>
        <dbReference type="Pfam" id="PF08264"/>
    </source>
</evidence>
<dbReference type="InterPro" id="IPR009008">
    <property type="entry name" value="Val/Leu/Ile-tRNA-synth_edit"/>
</dbReference>
<feature type="compositionally biased region" description="Basic and acidic residues" evidence="10">
    <location>
        <begin position="807"/>
        <end position="819"/>
    </location>
</feature>
<dbReference type="Gene3D" id="1.10.287.380">
    <property type="entry name" value="Valyl-tRNA synthetase, C-terminal domain"/>
    <property type="match status" value="1"/>
</dbReference>
<dbReference type="GO" id="GO:0002161">
    <property type="term" value="F:aminoacyl-tRNA deacylase activity"/>
    <property type="evidence" value="ECO:0007669"/>
    <property type="project" value="InterPro"/>
</dbReference>
<dbReference type="GO" id="GO:0004832">
    <property type="term" value="F:valine-tRNA ligase activity"/>
    <property type="evidence" value="ECO:0007669"/>
    <property type="project" value="UniProtKB-UniRule"/>
</dbReference>
<evidence type="ECO:0000313" key="14">
    <source>
        <dbReference type="EMBL" id="MBJ7603155.1"/>
    </source>
</evidence>
<dbReference type="InterPro" id="IPR009080">
    <property type="entry name" value="tRNAsynth_Ia_anticodon-bd"/>
</dbReference>
<comment type="domain">
    <text evidence="9">The C-terminal coiled-coil domain is crucial for aminoacylation activity.</text>
</comment>
<accession>A0A934N721</accession>
<dbReference type="GO" id="GO:0005829">
    <property type="term" value="C:cytosol"/>
    <property type="evidence" value="ECO:0007669"/>
    <property type="project" value="TreeGrafter"/>
</dbReference>
<dbReference type="PANTHER" id="PTHR11946:SF93">
    <property type="entry name" value="VALINE--TRNA LIGASE, CHLOROPLASTIC_MITOCHONDRIAL 2"/>
    <property type="match status" value="1"/>
</dbReference>
<dbReference type="HAMAP" id="MF_02004">
    <property type="entry name" value="Val_tRNA_synth_type1"/>
    <property type="match status" value="1"/>
</dbReference>
<sequence length="856" mass="95955">MKDHHALPSAYDPQAVEAGWSARWEDAGLFRADARSPKPKYSIALPPPNVTGELHMGTALSGTPQDIWARYRRMTGYEVLWLPGTDHAAIATQNVIEKQLAEEGTSKEELGREAFNARVDHWYETVGTTIIEQYRELGASLDFSRVRFTMDPAYVRAVRTAFVRYYQKGLIYRGPRIVNWCPQNLSAISDLEVDWQEHTDTLYHIAYDVAGTGRRLEIATVRPETMLADTGIAVHPDDDRYSDLVGRFAVLPLVGRRLPIVADPAVDRHFGTGALKVTPGHDPMDWEIGERHGFSVINALHPDARLNVPELPRYDGLPDLVARERVVADLRAEGRLVATRPYVHQVGHCDRCGAVIQPLVSEQWFLRMRELAQKCVEASSRGEVRWHPERYERTYLDWLGGIRDWCISRQLWLGHRIPVYTCANGHRFASVEEPAACVHCDSSVLIADPDVLDTWFSSALWPFATLGWPDDNEDLRTFYPTSLNATAREIINLWVTRMIFSGLEFMGAVPFKDVAIHCVVQTADGQRMSKSKGNVVDPRVIIGRYGADALRGWAAAVAMSSQDVRFDESRIEGFRRFANKLWNASRLVLMGIGDEPVPTPAPDASLALVDRWLLSRLQAAVKTATEGIESYSFHLAINRLYDFCWHDFCDWYLEAAKPRLRDADPAARAVCLHVLDSLLRLLHPFLPFLTEELWHRLPGERTFLVRTAWPAPDQRFADADAEDAAARLIALVEEIRRERRTAGAPARGGHLAVAPGTDPELAELTAQLAGLELVDELAGAPLELAEGRARIAFPNATKPGRPASDGEAQRLRQEYERSQTKLSDPEFLAKAPAAVVEKERVKAAELKSVLERLAHA</sequence>
<dbReference type="InterPro" id="IPR001412">
    <property type="entry name" value="aa-tRNA-synth_I_CS"/>
</dbReference>
<evidence type="ECO:0000256" key="9">
    <source>
        <dbReference type="HAMAP-Rule" id="MF_02004"/>
    </source>
</evidence>
<dbReference type="SUPFAM" id="SSF50677">
    <property type="entry name" value="ValRS/IleRS/LeuRS editing domain"/>
    <property type="match status" value="1"/>
</dbReference>
<dbReference type="InterPro" id="IPR037118">
    <property type="entry name" value="Val-tRNA_synth_C_sf"/>
</dbReference>
<proteinExistence type="inferred from homology"/>
<dbReference type="RefSeq" id="WP_338178695.1">
    <property type="nucleotide sequence ID" value="NZ_JAEKNQ010000033.1"/>
</dbReference>
<feature type="domain" description="Methionyl/Valyl/Leucyl/Isoleucyl-tRNA synthetase anticodon-binding" evidence="12">
    <location>
        <begin position="610"/>
        <end position="740"/>
    </location>
</feature>
<dbReference type="Proteomes" id="UP000620075">
    <property type="component" value="Unassembled WGS sequence"/>
</dbReference>
<comment type="similarity">
    <text evidence="9">Belongs to the class-I aminoacyl-tRNA synthetase family. ValS type 1 subfamily.</text>
</comment>
<dbReference type="GO" id="GO:0006438">
    <property type="term" value="P:valyl-tRNA aminoacylation"/>
    <property type="evidence" value="ECO:0007669"/>
    <property type="project" value="UniProtKB-UniRule"/>
</dbReference>
<dbReference type="InterPro" id="IPR010978">
    <property type="entry name" value="tRNA-bd_arm"/>
</dbReference>
<dbReference type="GO" id="GO:0005524">
    <property type="term" value="F:ATP binding"/>
    <property type="evidence" value="ECO:0007669"/>
    <property type="project" value="UniProtKB-UniRule"/>
</dbReference>
<feature type="region of interest" description="Disordered" evidence="10">
    <location>
        <begin position="794"/>
        <end position="824"/>
    </location>
</feature>
<evidence type="ECO:0000256" key="7">
    <source>
        <dbReference type="ARBA" id="ARBA00023146"/>
    </source>
</evidence>
<dbReference type="InterPro" id="IPR019499">
    <property type="entry name" value="Val-tRNA_synth_tRNA-bd"/>
</dbReference>
<evidence type="ECO:0000259" key="13">
    <source>
        <dbReference type="Pfam" id="PF10458"/>
    </source>
</evidence>
<dbReference type="CDD" id="cd07962">
    <property type="entry name" value="Anticodon_Ia_Val"/>
    <property type="match status" value="1"/>
</dbReference>
<dbReference type="InterPro" id="IPR013155">
    <property type="entry name" value="M/V/L/I-tRNA-synth_anticd-bd"/>
</dbReference>
<dbReference type="InterPro" id="IPR002300">
    <property type="entry name" value="aa-tRNA-synth_Ia"/>
</dbReference>
<evidence type="ECO:0000256" key="10">
    <source>
        <dbReference type="SAM" id="MobiDB-lite"/>
    </source>
</evidence>
<dbReference type="FunFam" id="3.40.50.620:FF:000020">
    <property type="entry name" value="Valine--tRNA ligase, mitochondrial"/>
    <property type="match status" value="1"/>
</dbReference>
<comment type="catalytic activity">
    <reaction evidence="8 9">
        <text>tRNA(Val) + L-valine + ATP = L-valyl-tRNA(Val) + AMP + diphosphate</text>
        <dbReference type="Rhea" id="RHEA:10704"/>
        <dbReference type="Rhea" id="RHEA-COMP:9672"/>
        <dbReference type="Rhea" id="RHEA-COMP:9708"/>
        <dbReference type="ChEBI" id="CHEBI:30616"/>
        <dbReference type="ChEBI" id="CHEBI:33019"/>
        <dbReference type="ChEBI" id="CHEBI:57762"/>
        <dbReference type="ChEBI" id="CHEBI:78442"/>
        <dbReference type="ChEBI" id="CHEBI:78537"/>
        <dbReference type="ChEBI" id="CHEBI:456215"/>
        <dbReference type="EC" id="6.1.1.9"/>
    </reaction>
</comment>
<keyword evidence="3 9" id="KW-0547">Nucleotide-binding</keyword>
<organism evidence="14 15">
    <name type="scientific">Candidatus Dormiibacter inghamiae</name>
    <dbReference type="NCBI Taxonomy" id="3127013"/>
    <lineage>
        <taxon>Bacteria</taxon>
        <taxon>Bacillati</taxon>
        <taxon>Candidatus Dormiibacterota</taxon>
        <taxon>Candidatus Dormibacteria</taxon>
        <taxon>Candidatus Dormibacterales</taxon>
        <taxon>Candidatus Dormibacteraceae</taxon>
        <taxon>Candidatus Dormiibacter</taxon>
    </lineage>
</organism>
<name>A0A934N721_9BACT</name>
<dbReference type="EC" id="6.1.1.9" evidence="9"/>
<evidence type="ECO:0000256" key="8">
    <source>
        <dbReference type="ARBA" id="ARBA00047552"/>
    </source>
</evidence>
<dbReference type="AlphaFoldDB" id="A0A934N721"/>
<dbReference type="Gene3D" id="1.10.730.10">
    <property type="entry name" value="Isoleucyl-tRNA Synthetase, Domain 1"/>
    <property type="match status" value="1"/>
</dbReference>
<dbReference type="Gene3D" id="3.90.740.10">
    <property type="entry name" value="Valyl/Leucyl/Isoleucyl-tRNA synthetase, editing domain"/>
    <property type="match status" value="1"/>
</dbReference>
<dbReference type="SUPFAM" id="SSF46589">
    <property type="entry name" value="tRNA-binding arm"/>
    <property type="match status" value="1"/>
</dbReference>
<dbReference type="SUPFAM" id="SSF52374">
    <property type="entry name" value="Nucleotidylyl transferase"/>
    <property type="match status" value="1"/>
</dbReference>
<dbReference type="Pfam" id="PF08264">
    <property type="entry name" value="Anticodon_1"/>
    <property type="match status" value="1"/>
</dbReference>
<feature type="binding site" evidence="9">
    <location>
        <position position="530"/>
    </location>
    <ligand>
        <name>ATP</name>
        <dbReference type="ChEBI" id="CHEBI:30616"/>
    </ligand>
</feature>
<dbReference type="InterPro" id="IPR033705">
    <property type="entry name" value="Anticodon_Ia_Val"/>
</dbReference>
<evidence type="ECO:0000256" key="3">
    <source>
        <dbReference type="ARBA" id="ARBA00022741"/>
    </source>
</evidence>
<dbReference type="InterPro" id="IPR002303">
    <property type="entry name" value="Valyl-tRNA_ligase"/>
</dbReference>
<dbReference type="PRINTS" id="PR00986">
    <property type="entry name" value="TRNASYNTHVAL"/>
</dbReference>
<evidence type="ECO:0000256" key="4">
    <source>
        <dbReference type="ARBA" id="ARBA00022840"/>
    </source>
</evidence>
<dbReference type="NCBIfam" id="NF004349">
    <property type="entry name" value="PRK05729.1"/>
    <property type="match status" value="1"/>
</dbReference>
<dbReference type="PROSITE" id="PS00178">
    <property type="entry name" value="AA_TRNA_LIGASE_I"/>
    <property type="match status" value="1"/>
</dbReference>